<feature type="region of interest" description="Disordered" evidence="1">
    <location>
        <begin position="345"/>
        <end position="547"/>
    </location>
</feature>
<proteinExistence type="predicted"/>
<dbReference type="EMBL" id="JAIWYP010000016">
    <property type="protein sequence ID" value="KAH3693883.1"/>
    <property type="molecule type" value="Genomic_DNA"/>
</dbReference>
<evidence type="ECO:0000313" key="3">
    <source>
        <dbReference type="EMBL" id="KAH3693883.1"/>
    </source>
</evidence>
<dbReference type="Proteomes" id="UP000828390">
    <property type="component" value="Unassembled WGS sequence"/>
</dbReference>
<feature type="region of interest" description="Disordered" evidence="1">
    <location>
        <begin position="581"/>
        <end position="620"/>
    </location>
</feature>
<protein>
    <recommendedName>
        <fullName evidence="2">CABIT domain-containing protein</fullName>
    </recommendedName>
</protein>
<evidence type="ECO:0000313" key="4">
    <source>
        <dbReference type="Proteomes" id="UP000828390"/>
    </source>
</evidence>
<dbReference type="InterPro" id="IPR025946">
    <property type="entry name" value="CABIT_dom"/>
</dbReference>
<organism evidence="3 4">
    <name type="scientific">Dreissena polymorpha</name>
    <name type="common">Zebra mussel</name>
    <name type="synonym">Mytilus polymorpha</name>
    <dbReference type="NCBI Taxonomy" id="45954"/>
    <lineage>
        <taxon>Eukaryota</taxon>
        <taxon>Metazoa</taxon>
        <taxon>Spiralia</taxon>
        <taxon>Lophotrochozoa</taxon>
        <taxon>Mollusca</taxon>
        <taxon>Bivalvia</taxon>
        <taxon>Autobranchia</taxon>
        <taxon>Heteroconchia</taxon>
        <taxon>Euheterodonta</taxon>
        <taxon>Imparidentia</taxon>
        <taxon>Neoheterodontei</taxon>
        <taxon>Myida</taxon>
        <taxon>Dreissenoidea</taxon>
        <taxon>Dreissenidae</taxon>
        <taxon>Dreissena</taxon>
    </lineage>
</organism>
<reference evidence="3" key="2">
    <citation type="submission" date="2020-11" db="EMBL/GenBank/DDBJ databases">
        <authorList>
            <person name="McCartney M.A."/>
            <person name="Auch B."/>
            <person name="Kono T."/>
            <person name="Mallez S."/>
            <person name="Becker A."/>
            <person name="Gohl D.M."/>
            <person name="Silverstein K.A.T."/>
            <person name="Koren S."/>
            <person name="Bechman K.B."/>
            <person name="Herman A."/>
            <person name="Abrahante J.E."/>
            <person name="Garbe J."/>
        </authorList>
    </citation>
    <scope>NUCLEOTIDE SEQUENCE</scope>
    <source>
        <strain evidence="3">Duluth1</strain>
        <tissue evidence="3">Whole animal</tissue>
    </source>
</reference>
<accession>A0A9D3Y4V3</accession>
<comment type="caution">
    <text evidence="3">The sequence shown here is derived from an EMBL/GenBank/DDBJ whole genome shotgun (WGS) entry which is preliminary data.</text>
</comment>
<dbReference type="OrthoDB" id="6069759at2759"/>
<feature type="domain" description="CABIT" evidence="2">
    <location>
        <begin position="82"/>
        <end position="258"/>
    </location>
</feature>
<feature type="compositionally biased region" description="Basic and acidic residues" evidence="1">
    <location>
        <begin position="404"/>
        <end position="413"/>
    </location>
</feature>
<dbReference type="AlphaFoldDB" id="A0A9D3Y4V3"/>
<name>A0A9D3Y4V3_DREPO</name>
<evidence type="ECO:0000256" key="1">
    <source>
        <dbReference type="SAM" id="MobiDB-lite"/>
    </source>
</evidence>
<dbReference type="Pfam" id="PF12736">
    <property type="entry name" value="CABIT"/>
    <property type="match status" value="1"/>
</dbReference>
<evidence type="ECO:0000259" key="2">
    <source>
        <dbReference type="Pfam" id="PF12736"/>
    </source>
</evidence>
<sequence>MNSPAYAASLVDYSWSITTYRLDELERRFTFPRVIRLAEGYCSDIEAEGFSKDDIIAVDNKLVLHKVGAFFTDRTSPITQTNDESDFSYVRLSDEILVPLNYKGKVKILNAGKKYTTVRDLAEEFPRFAKACQNFSAYGADHKRFDVQAGTTVELERIVPGRNGQPDELVIQFQAEGKPVFAKISSATKTVFRAQPDITEYTIREVIDRFKLPQVVTFIDDEIRRVYTQDLIEGIENMRKITKTLQLNRLVTQNVLVGHYKPVEGLDTGDSERFRKRTLVVIPLDHPEIREIQVHALEDDAEISAIYEKVFNVYNISSSHEVVDAIYVEYFKEAPSTMFIRVDSPTSNTERVTSEVLPLIPPRPSLSPGFKRHNFAGNKPLEEKELDDYEEMSPTPMSKGASDSNRKPPKRADTTITSEAHNPKDAYEDPEPLPQVHRRPRINNPAGAETSSSPPLLPPRLNQGRSREPSQERSREPSPRAHRKPVPDGYLKMTGGENPHIDQDGYEEIEEKFTPPPATPKIIVQTDSDDYLEPMSHRKEQNSPVHYVNSSPTFDFSFDLATTYSSPLPALPIRTKSKKGGIFRSWNRNKKNSVKSPSQPKETRSKKPEPNTELDTKELKDDYNDIGDLELYPEVKVSSTKLPPKTAVVKPMTSASTGDFLSPASADQKCFKQLSCDELVKRLRQCALLELAQMCENDRLDGSFFESLDDHTLTTVFNLKSVNLLKFKKMRDSNWLPSDN</sequence>
<gene>
    <name evidence="3" type="ORF">DPMN_081322</name>
</gene>
<feature type="compositionally biased region" description="Basic and acidic residues" evidence="1">
    <location>
        <begin position="601"/>
        <end position="620"/>
    </location>
</feature>
<feature type="compositionally biased region" description="Basic residues" evidence="1">
    <location>
        <begin position="581"/>
        <end position="593"/>
    </location>
</feature>
<keyword evidence="4" id="KW-1185">Reference proteome</keyword>
<feature type="compositionally biased region" description="Basic and acidic residues" evidence="1">
    <location>
        <begin position="465"/>
        <end position="479"/>
    </location>
</feature>
<reference evidence="3" key="1">
    <citation type="journal article" date="2019" name="bioRxiv">
        <title>The Genome of the Zebra Mussel, Dreissena polymorpha: A Resource for Invasive Species Research.</title>
        <authorList>
            <person name="McCartney M.A."/>
            <person name="Auch B."/>
            <person name="Kono T."/>
            <person name="Mallez S."/>
            <person name="Zhang Y."/>
            <person name="Obille A."/>
            <person name="Becker A."/>
            <person name="Abrahante J.E."/>
            <person name="Garbe J."/>
            <person name="Badalamenti J.P."/>
            <person name="Herman A."/>
            <person name="Mangelson H."/>
            <person name="Liachko I."/>
            <person name="Sullivan S."/>
            <person name="Sone E.D."/>
            <person name="Koren S."/>
            <person name="Silverstein K.A.T."/>
            <person name="Beckman K.B."/>
            <person name="Gohl D.M."/>
        </authorList>
    </citation>
    <scope>NUCLEOTIDE SEQUENCE</scope>
    <source>
        <strain evidence="3">Duluth1</strain>
        <tissue evidence="3">Whole animal</tissue>
    </source>
</reference>